<keyword evidence="3" id="KW-1185">Reference proteome</keyword>
<organism evidence="2 3">
    <name type="scientific">Streptosporangium lutulentum</name>
    <dbReference type="NCBI Taxonomy" id="1461250"/>
    <lineage>
        <taxon>Bacteria</taxon>
        <taxon>Bacillati</taxon>
        <taxon>Actinomycetota</taxon>
        <taxon>Actinomycetes</taxon>
        <taxon>Streptosporangiales</taxon>
        <taxon>Streptosporangiaceae</taxon>
        <taxon>Streptosporangium</taxon>
    </lineage>
</organism>
<comment type="caution">
    <text evidence="2">The sequence shown here is derived from an EMBL/GenBank/DDBJ whole genome shotgun (WGS) entry which is preliminary data.</text>
</comment>
<dbReference type="InterPro" id="IPR008930">
    <property type="entry name" value="Terpenoid_cyclase/PrenylTrfase"/>
</dbReference>
<accession>A0ABT9Q548</accession>
<evidence type="ECO:0000313" key="2">
    <source>
        <dbReference type="EMBL" id="MDP9841828.1"/>
    </source>
</evidence>
<gene>
    <name evidence="2" type="ORF">J2853_001039</name>
</gene>
<name>A0ABT9Q548_9ACTN</name>
<dbReference type="InterPro" id="IPR032696">
    <property type="entry name" value="SQ_cyclase_C"/>
</dbReference>
<protein>
    <recommendedName>
        <fullName evidence="1">Squalene cyclase C-terminal domain-containing protein</fullName>
    </recommendedName>
</protein>
<dbReference type="SUPFAM" id="SSF48239">
    <property type="entry name" value="Terpenoid cyclases/Protein prenyltransferases"/>
    <property type="match status" value="2"/>
</dbReference>
<sequence length="549" mass="57355">MRARELLLPGTARPPVPERVDVVAEARDLVAGLVTDAWGQVSASAYETGRLVSLAPWLTGHAGRVRFLLNAQRPDGGWGAPGGYALVPTLSVTEALLAELGRENSGAGRAVLAAAAERGMGALRRLSAEDGESLPDMPAIELIVPALTSMINDRLGADGERLDLPRGMSGARLSAVRAWLASGAAVQRKLMHALEVAGEAAAGLPGAVPSLIGAEVSASPLGTIGASPAASAAWLGTDGSLGGGGSVRRYLEVIAERSGGPVPCATPITAFERGWTLSWLLRAGVPVDVPGELAVSLNDALGPEGAAAGPGLPPDADTTSVALHALALLRIPRDPGSLWPYETDTHFCTWRGEEGASPTVNAHVLDAFGEHLRRGAGAGPRYGTAVRKLAAWLRDRQRADGSWLDRWHASPYYATACCALALWEFGGEESAGAVRGAVRWLLGTQRRDGSWGRWEGTAEETAYAMQTLLLAGPAGPGRPVEALERGHRFLLGSVTERGDPVDAPPLWHDKDLYSPRAIVRAAILGALHLARRVPLTTAEGSSASRAHVM</sequence>
<dbReference type="Proteomes" id="UP001225356">
    <property type="component" value="Unassembled WGS sequence"/>
</dbReference>
<dbReference type="RefSeq" id="WP_307555466.1">
    <property type="nucleotide sequence ID" value="NZ_JAUSQU010000001.1"/>
</dbReference>
<reference evidence="2 3" key="1">
    <citation type="submission" date="2023-07" db="EMBL/GenBank/DDBJ databases">
        <title>Sequencing the genomes of 1000 actinobacteria strains.</title>
        <authorList>
            <person name="Klenk H.-P."/>
        </authorList>
    </citation>
    <scope>NUCLEOTIDE SEQUENCE [LARGE SCALE GENOMIC DNA]</scope>
    <source>
        <strain evidence="2 3">DSM 46740</strain>
    </source>
</reference>
<dbReference type="Gene3D" id="1.50.10.160">
    <property type="match status" value="1"/>
</dbReference>
<feature type="domain" description="Squalene cyclase C-terminal" evidence="1">
    <location>
        <begin position="360"/>
        <end position="462"/>
    </location>
</feature>
<dbReference type="Gene3D" id="1.50.10.20">
    <property type="match status" value="1"/>
</dbReference>
<evidence type="ECO:0000259" key="1">
    <source>
        <dbReference type="Pfam" id="PF13243"/>
    </source>
</evidence>
<dbReference type="Pfam" id="PF13243">
    <property type="entry name" value="SQHop_cyclase_C"/>
    <property type="match status" value="1"/>
</dbReference>
<proteinExistence type="predicted"/>
<evidence type="ECO:0000313" key="3">
    <source>
        <dbReference type="Proteomes" id="UP001225356"/>
    </source>
</evidence>
<dbReference type="EMBL" id="JAUSQU010000001">
    <property type="protein sequence ID" value="MDP9841828.1"/>
    <property type="molecule type" value="Genomic_DNA"/>
</dbReference>